<dbReference type="VEuPathDB" id="PiroplasmaDB:TOT_010001161"/>
<keyword evidence="2" id="KW-0732">Signal</keyword>
<feature type="compositionally biased region" description="Low complexity" evidence="1">
    <location>
        <begin position="310"/>
        <end position="329"/>
    </location>
</feature>
<organism evidence="3 4">
    <name type="scientific">Theileria orientalis strain Shintoku</name>
    <dbReference type="NCBI Taxonomy" id="869250"/>
    <lineage>
        <taxon>Eukaryota</taxon>
        <taxon>Sar</taxon>
        <taxon>Alveolata</taxon>
        <taxon>Apicomplexa</taxon>
        <taxon>Aconoidasida</taxon>
        <taxon>Piroplasmida</taxon>
        <taxon>Theileriidae</taxon>
        <taxon>Theileria</taxon>
    </lineage>
</organism>
<feature type="compositionally biased region" description="Basic and acidic residues" evidence="1">
    <location>
        <begin position="478"/>
        <end position="496"/>
    </location>
</feature>
<evidence type="ECO:0000313" key="3">
    <source>
        <dbReference type="EMBL" id="BAM39707.1"/>
    </source>
</evidence>
<dbReference type="InterPro" id="IPR007480">
    <property type="entry name" value="DUF529"/>
</dbReference>
<dbReference type="RefSeq" id="XP_009690008.1">
    <property type="nucleotide sequence ID" value="XM_009691713.1"/>
</dbReference>
<feature type="region of interest" description="Disordered" evidence="1">
    <location>
        <begin position="758"/>
        <end position="792"/>
    </location>
</feature>
<evidence type="ECO:0000256" key="2">
    <source>
        <dbReference type="SAM" id="SignalP"/>
    </source>
</evidence>
<dbReference type="AlphaFoldDB" id="J4CCN6"/>
<feature type="compositionally biased region" description="Basic and acidic residues" evidence="1">
    <location>
        <begin position="414"/>
        <end position="426"/>
    </location>
</feature>
<reference evidence="3 4" key="1">
    <citation type="journal article" date="2012" name="MBio">
        <title>Comparative genome analysis of three eukaryotic parasites with differing abilities to transform leukocytes reveals key mediators of Theileria-induced leukocyte transformation.</title>
        <authorList>
            <person name="Hayashida K."/>
            <person name="Hara Y."/>
            <person name="Abe T."/>
            <person name="Yamasaki C."/>
            <person name="Toyoda A."/>
            <person name="Kosuge T."/>
            <person name="Suzuki Y."/>
            <person name="Sato Y."/>
            <person name="Kawashima S."/>
            <person name="Katayama T."/>
            <person name="Wakaguri H."/>
            <person name="Inoue N."/>
            <person name="Homma K."/>
            <person name="Tada-Umezaki M."/>
            <person name="Yagi Y."/>
            <person name="Fujii Y."/>
            <person name="Habara T."/>
            <person name="Kanehisa M."/>
            <person name="Watanabe H."/>
            <person name="Ito K."/>
            <person name="Gojobori T."/>
            <person name="Sugawara H."/>
            <person name="Imanishi T."/>
            <person name="Weir W."/>
            <person name="Gardner M."/>
            <person name="Pain A."/>
            <person name="Shiels B."/>
            <person name="Hattori M."/>
            <person name="Nene V."/>
            <person name="Sugimoto C."/>
        </authorList>
    </citation>
    <scope>NUCLEOTIDE SEQUENCE [LARGE SCALE GENOMIC DNA]</scope>
    <source>
        <strain evidence="3 4">Shintoku</strain>
    </source>
</reference>
<protein>
    <recommendedName>
        <fullName evidence="5">SfiI-subtelomeric related protein family member</fullName>
    </recommendedName>
</protein>
<dbReference type="KEGG" id="tot:TOT_010001161"/>
<evidence type="ECO:0008006" key="5">
    <source>
        <dbReference type="Google" id="ProtNLM"/>
    </source>
</evidence>
<feature type="region of interest" description="Disordered" evidence="1">
    <location>
        <begin position="308"/>
        <end position="501"/>
    </location>
</feature>
<feature type="signal peptide" evidence="2">
    <location>
        <begin position="1"/>
        <end position="20"/>
    </location>
</feature>
<proteinExistence type="predicted"/>
<keyword evidence="4" id="KW-1185">Reference proteome</keyword>
<sequence>MKRPLIVLLLLCYGYKIVKSEENSSVDCTLFKVRTEDTSEDCGYKDNDTSKYSYELKGLFKNQPLYTFNTGVKLVALLYNDEFVWKHTSAHDSSKFPTELEIDPYNKTLWVKYGGMDFVTFKFENNKWKHSQDLSYGDCKRVTIPDYSDPSAANAGEAEAGKDATEAGGARSLEGTSGESTKEEKGEHQLEFLERSKVTVHTLDNDGNSHEIDTTQYTVTEETGFLQVDFSDTAKLHKVDYDGVTVWTDSTYPCNGFPKRLYLNLKDNLLWVQSDVKMHTFQRFKNGWEVVESESECQVLKESAKEAATEVVADASPEASAEAPSVPAEGGESAGDVLLSNLYPSDHTGAHYSGLRGSELDEEVEVKEHESKEGETKEGESGSSTEEAAAVKAEEADASGSHLASEASTDADANEAKEGQAAKEGEEGSTASADAGLASEDSKSSSDDVLLGNLYPSEHTGAHYSGLRGSELDEEVEAKEHETKEGEPASEQKTDKLNPLGGRYKMLGTKADGAEGELGDDDFEVEGDDDHLKVTLKAEVKMKELQFKRTDLDNFEKQWERDQEKHGDAYPKVLDFGVTKSLVTVEFGPRWFYKYNNGGMSPELEVFKAPLDASKKPALKLFRLVEDNNAEKEMEEADYHLVWYFDSANGQFHRFEFDEGTKMVKLEYNNEELWKHDSAASAGKYPKYVAVNAVRKDLRVFVEDGVKFDFEFDSVNNKYKTEADKEGDLLFSNLYPSDHAGSVYCGLRVTEWDEEVKAKEPVAGSSTEEASEASTDADTEKAEPAKEDADKAAAKKLEHNGKHLKVFTLADDEVSLEEDKEGKFDVVVEDNKLVVGKFNAGAKCVKLEYDGKEVWKHEEAKHGTKHPSEVRFNTDNLEVVVAFEEDKSKFTFKHDSKSNAHVLAHSFLPLDVSERPDKVKFYKDAAAAQEIGNADLSLSKESDGQKEFMVHRFNNGAKCHLVKYEGKDVWEYDEEYADNFPASVHYNTDDHELRVFVRHNWYYFYKFDTTKNEHDVYREKEPADYASKE</sequence>
<feature type="chain" id="PRO_5003778659" description="SfiI-subtelomeric related protein family member" evidence="2">
    <location>
        <begin position="21"/>
        <end position="1029"/>
    </location>
</feature>
<feature type="compositionally biased region" description="Low complexity" evidence="1">
    <location>
        <begin position="381"/>
        <end position="391"/>
    </location>
</feature>
<feature type="region of interest" description="Disordered" evidence="1">
    <location>
        <begin position="150"/>
        <end position="188"/>
    </location>
</feature>
<dbReference type="GeneID" id="20713964"/>
<accession>J4CCN6</accession>
<dbReference type="EMBL" id="AP011946">
    <property type="protein sequence ID" value="BAM39707.1"/>
    <property type="molecule type" value="Genomic_DNA"/>
</dbReference>
<name>J4CCN6_THEOR</name>
<feature type="compositionally biased region" description="Basic and acidic residues" evidence="1">
    <location>
        <begin position="778"/>
        <end position="792"/>
    </location>
</feature>
<evidence type="ECO:0000313" key="4">
    <source>
        <dbReference type="Proteomes" id="UP000003786"/>
    </source>
</evidence>
<dbReference type="Pfam" id="PF04385">
    <property type="entry name" value="FAINT"/>
    <property type="match status" value="1"/>
</dbReference>
<dbReference type="OrthoDB" id="10444134at2759"/>
<dbReference type="Proteomes" id="UP000003786">
    <property type="component" value="Chromosome 1"/>
</dbReference>
<evidence type="ECO:0000256" key="1">
    <source>
        <dbReference type="SAM" id="MobiDB-lite"/>
    </source>
</evidence>
<gene>
    <name evidence="3" type="ORF">TOT_010001161</name>
</gene>
<feature type="compositionally biased region" description="Basic and acidic residues" evidence="1">
    <location>
        <begin position="366"/>
        <end position="380"/>
    </location>
</feature>